<reference evidence="11 14" key="1">
    <citation type="journal article" date="2015" name="ISME J.">
        <title>Elemental sulfur and acetate can support life of a novel strictly anaerobic haloarchaeon.</title>
        <authorList>
            <person name="Sorokin D.Y."/>
            <person name="Kublanov I.V."/>
            <person name="Gavrilov S.N."/>
            <person name="Rojo D."/>
            <person name="Roman P."/>
            <person name="Golyshin P.N."/>
            <person name="Slepak V.Z."/>
            <person name="Smedile F."/>
            <person name="Ferrer M."/>
            <person name="Messina E."/>
            <person name="La Cono V."/>
            <person name="Yakimov M.M."/>
        </authorList>
    </citation>
    <scope>NUCLEOTIDE SEQUENCE [LARGE SCALE GENOMIC DNA]</scope>
    <source>
        <strain evidence="11 14">HSR2</strain>
    </source>
</reference>
<dbReference type="RefSeq" id="WP_050047541.1">
    <property type="nucleotide sequence ID" value="NZ_CP008874.1"/>
</dbReference>
<dbReference type="InterPro" id="IPR022813">
    <property type="entry name" value="SecD/SecF_arch_bac"/>
</dbReference>
<feature type="transmembrane region" description="Helical" evidence="9">
    <location>
        <begin position="360"/>
        <end position="379"/>
    </location>
</feature>
<evidence type="ECO:0000256" key="8">
    <source>
        <dbReference type="ARBA" id="ARBA00023136"/>
    </source>
</evidence>
<evidence type="ECO:0000313" key="14">
    <source>
        <dbReference type="Proteomes" id="UP000069906"/>
    </source>
</evidence>
<dbReference type="GeneID" id="26009557"/>
<dbReference type="PANTHER" id="PTHR30081:SF1">
    <property type="entry name" value="PROTEIN TRANSLOCASE SUBUNIT SECD"/>
    <property type="match status" value="1"/>
</dbReference>
<keyword evidence="2 9" id="KW-0813">Transport</keyword>
<comment type="function">
    <text evidence="9">Involved in protein export.</text>
</comment>
<dbReference type="HAMAP" id="MF_01463_A">
    <property type="entry name" value="SecD_A"/>
    <property type="match status" value="1"/>
</dbReference>
<keyword evidence="14" id="KW-1185">Reference proteome</keyword>
<reference evidence="13" key="2">
    <citation type="submission" date="2015-05" db="EMBL/GenBank/DDBJ databases">
        <title>Complete genome sequence of Halanaeroarchaeum sulfurireducens type strain M27-SA2, a sulfate-reducer haloarchaeon from marine anoxic lake Medee.</title>
        <authorList>
            <person name="Messina E."/>
            <person name="Kublanov I.V."/>
            <person name="Toshchakov S."/>
            <person name="Arcadi E."/>
            <person name="La Spada G."/>
            <person name="La Cono V."/>
            <person name="Yakimov M.M."/>
        </authorList>
    </citation>
    <scope>NUCLEOTIDE SEQUENCE [LARGE SCALE GENOMIC DNA]</scope>
    <source>
        <strain evidence="13">M27-SA2</strain>
    </source>
</reference>
<evidence type="ECO:0000313" key="12">
    <source>
        <dbReference type="EMBL" id="ALG81098.1"/>
    </source>
</evidence>
<comment type="subunit">
    <text evidence="9">Part of the protein translocation apparatus. Forms a complex with SecF.</text>
</comment>
<evidence type="ECO:0000256" key="5">
    <source>
        <dbReference type="ARBA" id="ARBA00022927"/>
    </source>
</evidence>
<dbReference type="HOGENOM" id="CLU_007894_5_0_2"/>
<evidence type="ECO:0000256" key="9">
    <source>
        <dbReference type="HAMAP-Rule" id="MF_01463"/>
    </source>
</evidence>
<sequence length="516" mass="54352">MSAIREYWRVTALVVLLLLSSVALFAPGLGDTAPEGQAVEASGASNLAYGLDLSGGARVRATVDGVTATGVNVTAENQATITRDVAEELDLRIADVRARPARDGGTVEAFGDVTESELATALESAGYQSESVRSGVTQTTRDNIVETLQAKIDASGFAAANVQDVQAQTGEGTHYIVVEAANRNVSEVSTLMTSRGVVTILANYPSDGEQVNETVLTQEQLRDGQIGVPTTTQDGRPAVPITLSDDVAQQYAEDMVEYGFADGAAASSCEYENGTAADGSYCLLTVRDGEVVYSAGVRHSLGQSFANGEFVKDPSFIITATSMQEARQLSVDLNAGSLPAPLTVEDTFFMAPSMGSQFKIYSLITGIMAVFAVSGAVFFRYREPRIALPMIVTALSEVYILLGFAASVGLALDLSHIAGLIAVVGTGVDDLVIIADEVMAEEVSSRRVFQSRFRKAFWVIGAAAVTTIIAMGPLAVLSLGDLRGFAIITILGVLVGVLVTRPAYGDILRRLLTVDH</sequence>
<dbReference type="NCBIfam" id="NF006215">
    <property type="entry name" value="PRK08343.1-1"/>
    <property type="match status" value="1"/>
</dbReference>
<accession>A0A0F7P6D0</accession>
<evidence type="ECO:0000256" key="3">
    <source>
        <dbReference type="ARBA" id="ARBA00022475"/>
    </source>
</evidence>
<dbReference type="InterPro" id="IPR024912">
    <property type="entry name" value="SecD_arc"/>
</dbReference>
<keyword evidence="7 9" id="KW-0811">Translocation</keyword>
<dbReference type="KEGG" id="hsu:HLASF_0184"/>
<dbReference type="GO" id="GO:0065002">
    <property type="term" value="P:intracellular protein transmembrane transport"/>
    <property type="evidence" value="ECO:0007669"/>
    <property type="project" value="UniProtKB-UniRule"/>
</dbReference>
<protein>
    <recommendedName>
        <fullName evidence="9">Protein-export membrane protein SecD</fullName>
    </recommendedName>
</protein>
<keyword evidence="3 9" id="KW-1003">Cell membrane</keyword>
<dbReference type="Proteomes" id="UP000069906">
    <property type="component" value="Chromosome"/>
</dbReference>
<keyword evidence="5 9" id="KW-0653">Protein transport</keyword>
<name>A0A0F7P6D0_9EURY</name>
<dbReference type="EMBL" id="CP011564">
    <property type="protein sequence ID" value="ALG81098.1"/>
    <property type="molecule type" value="Genomic_DNA"/>
</dbReference>
<comment type="similarity">
    <text evidence="9">Belongs to the SecD/SecF family. SecD subfamily.</text>
</comment>
<dbReference type="PATRIC" id="fig|1604004.4.peg.196"/>
<dbReference type="KEGG" id="hsf:HLASA_0184"/>
<keyword evidence="4 9" id="KW-0812">Transmembrane</keyword>
<dbReference type="Pfam" id="PF02355">
    <property type="entry name" value="SecD_SecF_C"/>
    <property type="match status" value="1"/>
</dbReference>
<keyword evidence="8 9" id="KW-0472">Membrane</keyword>
<feature type="transmembrane region" description="Helical" evidence="9">
    <location>
        <begin position="417"/>
        <end position="435"/>
    </location>
</feature>
<evidence type="ECO:0000259" key="10">
    <source>
        <dbReference type="Pfam" id="PF02355"/>
    </source>
</evidence>
<dbReference type="AlphaFoldDB" id="A0A0F7P6D0"/>
<evidence type="ECO:0000256" key="4">
    <source>
        <dbReference type="ARBA" id="ARBA00022692"/>
    </source>
</evidence>
<evidence type="ECO:0000256" key="6">
    <source>
        <dbReference type="ARBA" id="ARBA00022989"/>
    </source>
</evidence>
<dbReference type="GO" id="GO:0006605">
    <property type="term" value="P:protein targeting"/>
    <property type="evidence" value="ECO:0007669"/>
    <property type="project" value="UniProtKB-UniRule"/>
</dbReference>
<dbReference type="STRING" id="1604004.HLASA_0184"/>
<dbReference type="EMBL" id="CP008874">
    <property type="protein sequence ID" value="AKH96696.1"/>
    <property type="molecule type" value="Genomic_DNA"/>
</dbReference>
<comment type="caution">
    <text evidence="9">Lacks conserved residue(s) required for the propagation of feature annotation.</text>
</comment>
<reference evidence="12 13" key="3">
    <citation type="journal article" date="2016" name="Stand. Genomic Sci.">
        <title>Complete genome sequence of 'Halanaeroarchaeum sulfurireducens' M27-SA2, a sulfur-reducing and acetate-oxidizing haloarchaeon from the deep-sea hypersaline anoxic lake Medee.</title>
        <authorList>
            <person name="Messina E."/>
            <person name="Sorokin D.Y."/>
            <person name="Kublanov I.V."/>
            <person name="Toshchakov S."/>
            <person name="Lopatina A."/>
            <person name="Arcadi E."/>
            <person name="Smedile F."/>
            <person name="La Spada G."/>
            <person name="La Cono V."/>
            <person name="Yakimov M.M."/>
        </authorList>
    </citation>
    <scope>NUCLEOTIDE SEQUENCE [LARGE SCALE GENOMIC DNA]</scope>
    <source>
        <strain evidence="12 13">M27-SA2</strain>
    </source>
</reference>
<comment type="subcellular location">
    <subcellularLocation>
        <location evidence="1 9">Cell membrane</location>
        <topology evidence="1 9">Multi-pass membrane protein</topology>
    </subcellularLocation>
</comment>
<feature type="transmembrane region" description="Helical" evidence="9">
    <location>
        <begin position="456"/>
        <end position="476"/>
    </location>
</feature>
<keyword evidence="6 9" id="KW-1133">Transmembrane helix</keyword>
<organism evidence="11 14">
    <name type="scientific">Halanaeroarchaeum sulfurireducens</name>
    <dbReference type="NCBI Taxonomy" id="1604004"/>
    <lineage>
        <taxon>Archaea</taxon>
        <taxon>Methanobacteriati</taxon>
        <taxon>Methanobacteriota</taxon>
        <taxon>Stenosarchaea group</taxon>
        <taxon>Halobacteria</taxon>
        <taxon>Halobacteriales</taxon>
        <taxon>Halobacteriaceae</taxon>
        <taxon>Halanaeroarchaeum</taxon>
    </lineage>
</organism>
<feature type="transmembrane region" description="Helical" evidence="9">
    <location>
        <begin position="482"/>
        <end position="500"/>
    </location>
</feature>
<dbReference type="Gene3D" id="1.20.1640.10">
    <property type="entry name" value="Multidrug efflux transporter AcrB transmembrane domain"/>
    <property type="match status" value="1"/>
</dbReference>
<evidence type="ECO:0000256" key="7">
    <source>
        <dbReference type="ARBA" id="ARBA00023010"/>
    </source>
</evidence>
<dbReference type="Proteomes" id="UP000060390">
    <property type="component" value="Chromosome"/>
</dbReference>
<dbReference type="GO" id="GO:0005886">
    <property type="term" value="C:plasma membrane"/>
    <property type="evidence" value="ECO:0007669"/>
    <property type="project" value="UniProtKB-SubCell"/>
</dbReference>
<evidence type="ECO:0000313" key="13">
    <source>
        <dbReference type="Proteomes" id="UP000060390"/>
    </source>
</evidence>
<gene>
    <name evidence="9" type="primary">secD</name>
    <name evidence="12" type="ORF">HLASA_0184</name>
    <name evidence="11" type="ORF">HLASF_0184</name>
</gene>
<evidence type="ECO:0000313" key="11">
    <source>
        <dbReference type="EMBL" id="AKH96696.1"/>
    </source>
</evidence>
<dbReference type="Gene3D" id="3.30.1360.200">
    <property type="match status" value="1"/>
</dbReference>
<dbReference type="PANTHER" id="PTHR30081">
    <property type="entry name" value="PROTEIN-EXPORT MEMBRANE PROTEIN SEC"/>
    <property type="match status" value="1"/>
</dbReference>
<dbReference type="OrthoDB" id="146638at2157"/>
<evidence type="ECO:0000256" key="2">
    <source>
        <dbReference type="ARBA" id="ARBA00022448"/>
    </source>
</evidence>
<proteinExistence type="inferred from homology"/>
<feature type="transmembrane region" description="Helical" evidence="9">
    <location>
        <begin position="386"/>
        <end position="411"/>
    </location>
</feature>
<evidence type="ECO:0000256" key="1">
    <source>
        <dbReference type="ARBA" id="ARBA00004651"/>
    </source>
</evidence>
<dbReference type="InterPro" id="IPR048634">
    <property type="entry name" value="SecD_SecF_C"/>
</dbReference>
<dbReference type="SUPFAM" id="SSF82866">
    <property type="entry name" value="Multidrug efflux transporter AcrB transmembrane domain"/>
    <property type="match status" value="1"/>
</dbReference>
<feature type="domain" description="Protein export membrane protein SecD/SecF C-terminal" evidence="10">
    <location>
        <begin position="346"/>
        <end position="499"/>
    </location>
</feature>